<evidence type="ECO:0000256" key="3">
    <source>
        <dbReference type="ARBA" id="ARBA00051915"/>
    </source>
</evidence>
<dbReference type="Gene3D" id="3.30.300.30">
    <property type="match status" value="1"/>
</dbReference>
<dbReference type="Pfam" id="PF00501">
    <property type="entry name" value="AMP-binding"/>
    <property type="match status" value="1"/>
</dbReference>
<evidence type="ECO:0000256" key="1">
    <source>
        <dbReference type="ARBA" id="ARBA00006432"/>
    </source>
</evidence>
<dbReference type="SUPFAM" id="SSF56801">
    <property type="entry name" value="Acetyl-CoA synthetase-like"/>
    <property type="match status" value="1"/>
</dbReference>
<dbReference type="InterPro" id="IPR025110">
    <property type="entry name" value="AMP-bd_C"/>
</dbReference>
<evidence type="ECO:0000256" key="5">
    <source>
        <dbReference type="ARBA" id="ARBA00067668"/>
    </source>
</evidence>
<dbReference type="Gene3D" id="3.40.50.980">
    <property type="match status" value="2"/>
</dbReference>
<keyword evidence="9" id="KW-1185">Reference proteome</keyword>
<dbReference type="PANTHER" id="PTHR24096">
    <property type="entry name" value="LONG-CHAIN-FATTY-ACID--COA LIGASE"/>
    <property type="match status" value="1"/>
</dbReference>
<dbReference type="Proteomes" id="UP000468901">
    <property type="component" value="Unassembled WGS sequence"/>
</dbReference>
<dbReference type="EC" id="6.2.1.44" evidence="4"/>
<evidence type="ECO:0000259" key="7">
    <source>
        <dbReference type="Pfam" id="PF13193"/>
    </source>
</evidence>
<dbReference type="AlphaFoldDB" id="A0A6N6VD89"/>
<dbReference type="FunFam" id="3.30.300.30:FF:000008">
    <property type="entry name" value="2,3-dihydroxybenzoate-AMP ligase"/>
    <property type="match status" value="1"/>
</dbReference>
<reference evidence="8 9" key="1">
    <citation type="submission" date="2019-09" db="EMBL/GenBank/DDBJ databases">
        <title>Parvibaculum sedimenti sp. nov., isolated from sediment.</title>
        <authorList>
            <person name="Wang Y."/>
        </authorList>
    </citation>
    <scope>NUCLEOTIDE SEQUENCE [LARGE SCALE GENOMIC DNA]</scope>
    <source>
        <strain evidence="8 9">HXT-9</strain>
    </source>
</reference>
<protein>
    <recommendedName>
        <fullName evidence="5">3-methylmercaptopropionyl-CoA ligase</fullName>
        <ecNumber evidence="4">6.2.1.44</ecNumber>
    </recommendedName>
</protein>
<evidence type="ECO:0000313" key="8">
    <source>
        <dbReference type="EMBL" id="KAB7738636.1"/>
    </source>
</evidence>
<sequence>MADTPWPAMSIADANSLLTAPGTPFEMETVTIRGIPTRVYKNAPPHLRFIFEAGRAYGARDFIVYEGERLSFENHYRAATAFARVLANKYGVKKGDRVTIAMRNFPEWSIAFWAIAALGAVVVPVNAWGTGPELEYCIADSGSKVVVLDHERVDRLRPHFRNLALEGIVAVRTPKEELGVAEAFEDLVGKPSDYASLSADPLPDPGLVPEDDATIFYTSGTTGKPKGALGTQRNIMTNLVSMAYAPARACLRRGEIPQPPNPSDPQRSILLSVPLFHATGCHSILVPMYAGGGKLVIMHKWQPERALQLIEEEKLQAFGGVPAMVWQVLESPDFDKYDTSSVESVSYGGAPSAPDLVTRIKQQFPKVHPGNGYGLTETSSVTTQNTAEDYVNRPESAGPAVPVCDLKVVDENGKEVPTGMIGELWIKGPNVVKGYWNKPEATEASFTDGWLHSGDLVRIDDEGFVFILDRAKDMLIRGGENIYCVEVEGALYAHPAVMDAAVVGIPHKVLGEEVGAVVQVAPGKSVTEEELKAHVGKLLAAFKVPIRIEIRHEPLPRNANGKILKTELREDMKKYIGQGAA</sequence>
<name>A0A6N6VD89_9HYPH</name>
<dbReference type="PANTHER" id="PTHR24096:SF393">
    <property type="entry name" value="LIGASE, PUTATIVE-RELATED"/>
    <property type="match status" value="1"/>
</dbReference>
<dbReference type="InterPro" id="IPR000873">
    <property type="entry name" value="AMP-dep_synth/lig_dom"/>
</dbReference>
<evidence type="ECO:0000313" key="9">
    <source>
        <dbReference type="Proteomes" id="UP000468901"/>
    </source>
</evidence>
<gene>
    <name evidence="8" type="ORF">F2P47_16065</name>
</gene>
<evidence type="ECO:0000256" key="4">
    <source>
        <dbReference type="ARBA" id="ARBA00066616"/>
    </source>
</evidence>
<keyword evidence="2" id="KW-0436">Ligase</keyword>
<dbReference type="EMBL" id="WESC01000018">
    <property type="protein sequence ID" value="KAB7738636.1"/>
    <property type="molecule type" value="Genomic_DNA"/>
</dbReference>
<dbReference type="Pfam" id="PF13193">
    <property type="entry name" value="AMP-binding_C"/>
    <property type="match status" value="1"/>
</dbReference>
<dbReference type="GO" id="GO:0019748">
    <property type="term" value="P:secondary metabolic process"/>
    <property type="evidence" value="ECO:0007669"/>
    <property type="project" value="TreeGrafter"/>
</dbReference>
<evidence type="ECO:0000256" key="2">
    <source>
        <dbReference type="ARBA" id="ARBA00022598"/>
    </source>
</evidence>
<dbReference type="GO" id="GO:0016405">
    <property type="term" value="F:CoA-ligase activity"/>
    <property type="evidence" value="ECO:0007669"/>
    <property type="project" value="TreeGrafter"/>
</dbReference>
<feature type="domain" description="AMP-binding enzyme C-terminal" evidence="7">
    <location>
        <begin position="486"/>
        <end position="562"/>
    </location>
</feature>
<comment type="similarity">
    <text evidence="1">Belongs to the ATP-dependent AMP-binding enzyme family.</text>
</comment>
<organism evidence="8 9">
    <name type="scientific">Parvibaculum sedimenti</name>
    <dbReference type="NCBI Taxonomy" id="2608632"/>
    <lineage>
        <taxon>Bacteria</taxon>
        <taxon>Pseudomonadati</taxon>
        <taxon>Pseudomonadota</taxon>
        <taxon>Alphaproteobacteria</taxon>
        <taxon>Hyphomicrobiales</taxon>
        <taxon>Parvibaculaceae</taxon>
        <taxon>Parvibaculum</taxon>
    </lineage>
</organism>
<dbReference type="PROSITE" id="PS00455">
    <property type="entry name" value="AMP_BINDING"/>
    <property type="match status" value="1"/>
</dbReference>
<dbReference type="RefSeq" id="WP_152217402.1">
    <property type="nucleotide sequence ID" value="NZ_JBAQYD010000101.1"/>
</dbReference>
<dbReference type="Gene3D" id="2.30.38.10">
    <property type="entry name" value="Luciferase, Domain 3"/>
    <property type="match status" value="1"/>
</dbReference>
<accession>A0A6N6VD89</accession>
<dbReference type="InterPro" id="IPR020845">
    <property type="entry name" value="AMP-binding_CS"/>
</dbReference>
<feature type="domain" description="AMP-dependent synthetase/ligase" evidence="6">
    <location>
        <begin position="53"/>
        <end position="436"/>
    </location>
</feature>
<proteinExistence type="inferred from homology"/>
<comment type="catalytic activity">
    <reaction evidence="3">
        <text>3-(methylsulfanyl)propanoate + ATP + CoA = 3-(methylsulfanyl)propanoyl-CoA + AMP + diphosphate</text>
        <dbReference type="Rhea" id="RHEA:43052"/>
        <dbReference type="ChEBI" id="CHEBI:30616"/>
        <dbReference type="ChEBI" id="CHEBI:33019"/>
        <dbReference type="ChEBI" id="CHEBI:49016"/>
        <dbReference type="ChEBI" id="CHEBI:57287"/>
        <dbReference type="ChEBI" id="CHEBI:82815"/>
        <dbReference type="ChEBI" id="CHEBI:456215"/>
        <dbReference type="EC" id="6.2.1.44"/>
    </reaction>
    <physiologicalReaction direction="left-to-right" evidence="3">
        <dbReference type="Rhea" id="RHEA:43053"/>
    </physiologicalReaction>
</comment>
<comment type="caution">
    <text evidence="8">The sequence shown here is derived from an EMBL/GenBank/DDBJ whole genome shotgun (WGS) entry which is preliminary data.</text>
</comment>
<dbReference type="InterPro" id="IPR045851">
    <property type="entry name" value="AMP-bd_C_sf"/>
</dbReference>
<evidence type="ECO:0000259" key="6">
    <source>
        <dbReference type="Pfam" id="PF00501"/>
    </source>
</evidence>